<keyword evidence="3" id="KW-1185">Reference proteome</keyword>
<dbReference type="RefSeq" id="XP_060283762.1">
    <property type="nucleotide sequence ID" value="XM_060430548.1"/>
</dbReference>
<sequence length="306" mass="34337">MGLLSFFMPNPGKIARFRPDSYLYTKTINGHEIAFTDFGYVHDGPAIVTFSGWNQDHRGWSDLTPYLMVQYRVISVCFRGHGPNRDPVEDFGFADHARDVLALLDALGVDRFVCIAASHGSWAAMELAQMVGRQRMPALLILDLSMTEASPQFLAALKGMQSPETWRSTVLALFRSWGSGVPKINIAAQGLLNMGGFGYETWSRSGRTIEEAYRTWGTPMERMKRLSDPPLIHHVYSQPDSAEYEALHRSFKQQHPEWFSYSRAKGKTHVPHIEKPGIVSKETKALIARALKRPGPENDKTSPKSG</sequence>
<dbReference type="GeneID" id="85313735"/>
<dbReference type="InterPro" id="IPR029058">
    <property type="entry name" value="AB_hydrolase_fold"/>
</dbReference>
<proteinExistence type="predicted"/>
<dbReference type="Gene3D" id="3.40.50.1820">
    <property type="entry name" value="alpha/beta hydrolase"/>
    <property type="match status" value="1"/>
</dbReference>
<dbReference type="EMBL" id="MU839008">
    <property type="protein sequence ID" value="KAK1767549.1"/>
    <property type="molecule type" value="Genomic_DNA"/>
</dbReference>
<evidence type="ECO:0000259" key="1">
    <source>
        <dbReference type="Pfam" id="PF00561"/>
    </source>
</evidence>
<evidence type="ECO:0000313" key="2">
    <source>
        <dbReference type="EMBL" id="KAK1767549.1"/>
    </source>
</evidence>
<reference evidence="2" key="1">
    <citation type="submission" date="2023-06" db="EMBL/GenBank/DDBJ databases">
        <title>Genome-scale phylogeny and comparative genomics of the fungal order Sordariales.</title>
        <authorList>
            <consortium name="Lawrence Berkeley National Laboratory"/>
            <person name="Hensen N."/>
            <person name="Bonometti L."/>
            <person name="Westerberg I."/>
            <person name="Brannstrom I.O."/>
            <person name="Guillou S."/>
            <person name="Cros-Aarteil S."/>
            <person name="Calhoun S."/>
            <person name="Haridas S."/>
            <person name="Kuo A."/>
            <person name="Mondo S."/>
            <person name="Pangilinan J."/>
            <person name="Riley R."/>
            <person name="Labutti K."/>
            <person name="Andreopoulos B."/>
            <person name="Lipzen A."/>
            <person name="Chen C."/>
            <person name="Yanf M."/>
            <person name="Daum C."/>
            <person name="Ng V."/>
            <person name="Clum A."/>
            <person name="Steindorff A."/>
            <person name="Ohm R."/>
            <person name="Martin F."/>
            <person name="Silar P."/>
            <person name="Natvig D."/>
            <person name="Lalanne C."/>
            <person name="Gautier V."/>
            <person name="Ament-Velasquez S.L."/>
            <person name="Kruys A."/>
            <person name="Hutchinson M.I."/>
            <person name="Powell A.J."/>
            <person name="Barry K."/>
            <person name="Miller A.N."/>
            <person name="Grigoriev I.V."/>
            <person name="Debuchy R."/>
            <person name="Gladieux P."/>
            <person name="Thoren M.H."/>
            <person name="Johannesson H."/>
        </authorList>
    </citation>
    <scope>NUCLEOTIDE SEQUENCE</scope>
    <source>
        <strain evidence="2">8032-3</strain>
    </source>
</reference>
<organism evidence="2 3">
    <name type="scientific">Phialemonium atrogriseum</name>
    <dbReference type="NCBI Taxonomy" id="1093897"/>
    <lineage>
        <taxon>Eukaryota</taxon>
        <taxon>Fungi</taxon>
        <taxon>Dikarya</taxon>
        <taxon>Ascomycota</taxon>
        <taxon>Pezizomycotina</taxon>
        <taxon>Sordariomycetes</taxon>
        <taxon>Sordariomycetidae</taxon>
        <taxon>Cephalothecales</taxon>
        <taxon>Cephalothecaceae</taxon>
        <taxon>Phialemonium</taxon>
    </lineage>
</organism>
<dbReference type="AlphaFoldDB" id="A0AAJ0FM85"/>
<accession>A0AAJ0FM85</accession>
<dbReference type="PANTHER" id="PTHR43329">
    <property type="entry name" value="EPOXIDE HYDROLASE"/>
    <property type="match status" value="1"/>
</dbReference>
<dbReference type="Pfam" id="PF00561">
    <property type="entry name" value="Abhydrolase_1"/>
    <property type="match status" value="1"/>
</dbReference>
<feature type="domain" description="AB hydrolase-1" evidence="1">
    <location>
        <begin position="45"/>
        <end position="174"/>
    </location>
</feature>
<evidence type="ECO:0000313" key="3">
    <source>
        <dbReference type="Proteomes" id="UP001244011"/>
    </source>
</evidence>
<gene>
    <name evidence="2" type="ORF">QBC33DRAFT_569875</name>
</gene>
<dbReference type="SUPFAM" id="SSF53474">
    <property type="entry name" value="alpha/beta-Hydrolases"/>
    <property type="match status" value="1"/>
</dbReference>
<dbReference type="Proteomes" id="UP001244011">
    <property type="component" value="Unassembled WGS sequence"/>
</dbReference>
<dbReference type="Gene3D" id="1.10.210.20">
    <property type="match status" value="1"/>
</dbReference>
<protein>
    <submittedName>
        <fullName evidence="2">Alpha/beta-hydrolase</fullName>
    </submittedName>
</protein>
<comment type="caution">
    <text evidence="2">The sequence shown here is derived from an EMBL/GenBank/DDBJ whole genome shotgun (WGS) entry which is preliminary data.</text>
</comment>
<dbReference type="InterPro" id="IPR000073">
    <property type="entry name" value="AB_hydrolase_1"/>
</dbReference>
<name>A0AAJ0FM85_9PEZI</name>